<feature type="compositionally biased region" description="Acidic residues" evidence="12">
    <location>
        <begin position="367"/>
        <end position="407"/>
    </location>
</feature>
<gene>
    <name evidence="14" type="ORF">RDWZM_008525</name>
</gene>
<evidence type="ECO:0000256" key="1">
    <source>
        <dbReference type="ARBA" id="ARBA00004123"/>
    </source>
</evidence>
<feature type="compositionally biased region" description="Basic residues" evidence="12">
    <location>
        <begin position="147"/>
        <end position="165"/>
    </location>
</feature>
<feature type="domain" description="C2H2-type" evidence="13">
    <location>
        <begin position="795"/>
        <end position="822"/>
    </location>
</feature>
<name>A0A9Q0LZJ1_BLOTA</name>
<organism evidence="14 15">
    <name type="scientific">Blomia tropicalis</name>
    <name type="common">Mite</name>
    <dbReference type="NCBI Taxonomy" id="40697"/>
    <lineage>
        <taxon>Eukaryota</taxon>
        <taxon>Metazoa</taxon>
        <taxon>Ecdysozoa</taxon>
        <taxon>Arthropoda</taxon>
        <taxon>Chelicerata</taxon>
        <taxon>Arachnida</taxon>
        <taxon>Acari</taxon>
        <taxon>Acariformes</taxon>
        <taxon>Sarcoptiformes</taxon>
        <taxon>Astigmata</taxon>
        <taxon>Glycyphagoidea</taxon>
        <taxon>Echimyopodidae</taxon>
        <taxon>Blomia</taxon>
    </lineage>
</organism>
<dbReference type="Pfam" id="PF00096">
    <property type="entry name" value="zf-C2H2"/>
    <property type="match status" value="3"/>
</dbReference>
<evidence type="ECO:0000313" key="15">
    <source>
        <dbReference type="Proteomes" id="UP001142055"/>
    </source>
</evidence>
<feature type="region of interest" description="Disordered" evidence="12">
    <location>
        <begin position="709"/>
        <end position="789"/>
    </location>
</feature>
<keyword evidence="4" id="KW-0677">Repeat</keyword>
<evidence type="ECO:0000256" key="11">
    <source>
        <dbReference type="PROSITE-ProRule" id="PRU00042"/>
    </source>
</evidence>
<dbReference type="InterPro" id="IPR013087">
    <property type="entry name" value="Znf_C2H2_type"/>
</dbReference>
<evidence type="ECO:0000256" key="12">
    <source>
        <dbReference type="SAM" id="MobiDB-lite"/>
    </source>
</evidence>
<feature type="domain" description="C2H2-type" evidence="13">
    <location>
        <begin position="853"/>
        <end position="883"/>
    </location>
</feature>
<keyword evidence="2" id="KW-1017">Isopeptide bond</keyword>
<dbReference type="PROSITE" id="PS00028">
    <property type="entry name" value="ZINC_FINGER_C2H2_1"/>
    <property type="match status" value="3"/>
</dbReference>
<keyword evidence="8" id="KW-0805">Transcription regulation</keyword>
<feature type="compositionally biased region" description="Polar residues" evidence="12">
    <location>
        <begin position="188"/>
        <end position="202"/>
    </location>
</feature>
<dbReference type="SMART" id="SM00355">
    <property type="entry name" value="ZnF_C2H2"/>
    <property type="match status" value="4"/>
</dbReference>
<feature type="region of interest" description="Disordered" evidence="12">
    <location>
        <begin position="343"/>
        <end position="490"/>
    </location>
</feature>
<feature type="compositionally biased region" description="Low complexity" evidence="12">
    <location>
        <begin position="757"/>
        <end position="773"/>
    </location>
</feature>
<feature type="region of interest" description="Disordered" evidence="12">
    <location>
        <begin position="139"/>
        <end position="202"/>
    </location>
</feature>
<evidence type="ECO:0000256" key="8">
    <source>
        <dbReference type="ARBA" id="ARBA00023015"/>
    </source>
</evidence>
<reference evidence="14" key="1">
    <citation type="submission" date="2022-12" db="EMBL/GenBank/DDBJ databases">
        <title>Genome assemblies of Blomia tropicalis.</title>
        <authorList>
            <person name="Cui Y."/>
        </authorList>
    </citation>
    <scope>NUCLEOTIDE SEQUENCE</scope>
    <source>
        <tissue evidence="14">Adult mites</tissue>
    </source>
</reference>
<keyword evidence="5 11" id="KW-0863">Zinc-finger</keyword>
<dbReference type="GO" id="GO:0000978">
    <property type="term" value="F:RNA polymerase II cis-regulatory region sequence-specific DNA binding"/>
    <property type="evidence" value="ECO:0007669"/>
    <property type="project" value="TreeGrafter"/>
</dbReference>
<evidence type="ECO:0000256" key="4">
    <source>
        <dbReference type="ARBA" id="ARBA00022737"/>
    </source>
</evidence>
<protein>
    <recommendedName>
        <fullName evidence="13">C2H2-type domain-containing protein</fullName>
    </recommendedName>
</protein>
<dbReference type="InterPro" id="IPR051497">
    <property type="entry name" value="Dev/Hematopoietic_TF"/>
</dbReference>
<feature type="compositionally biased region" description="Polar residues" evidence="12">
    <location>
        <begin position="167"/>
        <end position="179"/>
    </location>
</feature>
<keyword evidence="9" id="KW-0804">Transcription</keyword>
<dbReference type="PANTHER" id="PTHR45993:SF6">
    <property type="entry name" value="C2H2-TYPE DOMAIN-CONTAINING PROTEIN"/>
    <property type="match status" value="1"/>
</dbReference>
<feature type="compositionally biased region" description="Polar residues" evidence="12">
    <location>
        <begin position="774"/>
        <end position="783"/>
    </location>
</feature>
<dbReference type="FunFam" id="3.30.160.60:FF:000046">
    <property type="entry name" value="Putative B-cell lymphoma/leukemia 11A"/>
    <property type="match status" value="1"/>
</dbReference>
<feature type="compositionally biased region" description="Polar residues" evidence="12">
    <location>
        <begin position="349"/>
        <end position="361"/>
    </location>
</feature>
<dbReference type="GO" id="GO:0006357">
    <property type="term" value="P:regulation of transcription by RNA polymerase II"/>
    <property type="evidence" value="ECO:0007669"/>
    <property type="project" value="TreeGrafter"/>
</dbReference>
<evidence type="ECO:0000313" key="14">
    <source>
        <dbReference type="EMBL" id="KAJ6217368.1"/>
    </source>
</evidence>
<feature type="compositionally biased region" description="Polar residues" evidence="12">
    <location>
        <begin position="709"/>
        <end position="741"/>
    </location>
</feature>
<evidence type="ECO:0000259" key="13">
    <source>
        <dbReference type="PROSITE" id="PS50157"/>
    </source>
</evidence>
<comment type="subcellular location">
    <subcellularLocation>
        <location evidence="1">Nucleus</location>
    </subcellularLocation>
</comment>
<dbReference type="EMBL" id="JAPWDV010000003">
    <property type="protein sequence ID" value="KAJ6217368.1"/>
    <property type="molecule type" value="Genomic_DNA"/>
</dbReference>
<proteinExistence type="predicted"/>
<keyword evidence="10" id="KW-0539">Nucleus</keyword>
<evidence type="ECO:0000256" key="6">
    <source>
        <dbReference type="ARBA" id="ARBA00022833"/>
    </source>
</evidence>
<dbReference type="SUPFAM" id="SSF57667">
    <property type="entry name" value="beta-beta-alpha zinc fingers"/>
    <property type="match status" value="2"/>
</dbReference>
<feature type="compositionally biased region" description="Polar residues" evidence="12">
    <location>
        <begin position="440"/>
        <end position="489"/>
    </location>
</feature>
<feature type="region of interest" description="Disordered" evidence="12">
    <location>
        <begin position="563"/>
        <end position="593"/>
    </location>
</feature>
<dbReference type="PANTHER" id="PTHR45993">
    <property type="entry name" value="B-CELL LYMPHOMA/LEUKEMIA 11"/>
    <property type="match status" value="1"/>
</dbReference>
<dbReference type="GO" id="GO:0008270">
    <property type="term" value="F:zinc ion binding"/>
    <property type="evidence" value="ECO:0007669"/>
    <property type="project" value="UniProtKB-KW"/>
</dbReference>
<dbReference type="GO" id="GO:0005634">
    <property type="term" value="C:nucleus"/>
    <property type="evidence" value="ECO:0007669"/>
    <property type="project" value="UniProtKB-SubCell"/>
</dbReference>
<evidence type="ECO:0000256" key="10">
    <source>
        <dbReference type="ARBA" id="ARBA00023242"/>
    </source>
</evidence>
<keyword evidence="7" id="KW-0832">Ubl conjugation</keyword>
<keyword evidence="3" id="KW-0479">Metal-binding</keyword>
<feature type="compositionally biased region" description="Polar residues" evidence="12">
    <location>
        <begin position="582"/>
        <end position="593"/>
    </location>
</feature>
<keyword evidence="6" id="KW-0862">Zinc</keyword>
<feature type="compositionally biased region" description="Gly residues" evidence="12">
    <location>
        <begin position="743"/>
        <end position="756"/>
    </location>
</feature>
<feature type="domain" description="C2H2-type" evidence="13">
    <location>
        <begin position="823"/>
        <end position="845"/>
    </location>
</feature>
<sequence length="927" mass="99216">MYPVGFGRIVCASIENDGDPIENSPLCQSIRMQIALQIWHLSIIRELVAFISINSVLLPLLSLPYTNLVLICSFLPPSPQILCIEPLSQICSTCKKVYTSPWLLMQHAQNDHGLKIYEEIDDMDNTTMLDLDDLNDRSSAAPLLNGHNHHHQHHHNSHNHQKHHGQTVTSASNAGQHLSNKGVGGNGLSSPPLNGQLPNGTLPPNIQSMAAVMASAGLNITPAQLELLRNQSSNFSMQSILQAAAAAASAANHATSGRTSSGQPQSSTPSHHNSADLFGLSTSLANTTTPNNNNTNNTTTAIATNSSFRKLAKYKCHMRQVHSRDNGPVISVDNADEAVEEIDEDEKTTSTIINGNENVSKNGHDTDDIEEEEEDEAEPDEEDMDVATEEMDDEDEEEEVADDDEVMEMPTMVKGSKSDEISNVSGSRRRDNAGLVAEDLSSSRPAKENFNTRSSGTNHTPNGKSDNDIINSTSPPMQNSLPTKVSNNGVKGASAMNMQLLGEMMEKIGFPQYSEAYKQVLEEGAKMFNYLNSTKDRNNAGSVDNLFANGLPSALNLNNLLKANNNGSQQHHRSSGGGGGTNPSANVNSHGSLNAGTNNLLNASFNDLMNGLNSSANGLSLPGGVGANFLNSAFDNSTFDMKKFKFDFNGTDPTSTNPLYPNLWLSSMGANPFNFSALNAGTGVEAADFLRSNKLSGLDSAFNHKSTLPSLAANGATNGSLHGGRNSNGTGHSNLRNSLLNANGGGGGGGGGGGNIGSTHTGTGSLHTTRGSSAGNYRSPNTTDGRRKEHRFRNDTCEYCGKVFKNCSNLTVHRRSHTGEKPYKCELCSYACAQSSKLTRHMKTHGRHGKDVYKCKFCDMPFSVPSTLEKHMRKCVVQNNSANGLANLSVSNAELALLMQQQSFGSHSVNVLSSASSVTSNDKDSDL</sequence>
<evidence type="ECO:0000256" key="3">
    <source>
        <dbReference type="ARBA" id="ARBA00022723"/>
    </source>
</evidence>
<dbReference type="InterPro" id="IPR036236">
    <property type="entry name" value="Znf_C2H2_sf"/>
</dbReference>
<evidence type="ECO:0000256" key="5">
    <source>
        <dbReference type="ARBA" id="ARBA00022771"/>
    </source>
</evidence>
<feature type="region of interest" description="Disordered" evidence="12">
    <location>
        <begin position="252"/>
        <end position="277"/>
    </location>
</feature>
<keyword evidence="15" id="KW-1185">Reference proteome</keyword>
<dbReference type="GO" id="GO:0003700">
    <property type="term" value="F:DNA-binding transcription factor activity"/>
    <property type="evidence" value="ECO:0007669"/>
    <property type="project" value="TreeGrafter"/>
</dbReference>
<dbReference type="Proteomes" id="UP001142055">
    <property type="component" value="Chromosome 3"/>
</dbReference>
<dbReference type="PROSITE" id="PS50157">
    <property type="entry name" value="ZINC_FINGER_C2H2_2"/>
    <property type="match status" value="3"/>
</dbReference>
<dbReference type="FunFam" id="3.30.160.60:FF:001175">
    <property type="entry name" value="Zinc finger, C2H2 type"/>
    <property type="match status" value="1"/>
</dbReference>
<evidence type="ECO:0000256" key="9">
    <source>
        <dbReference type="ARBA" id="ARBA00023163"/>
    </source>
</evidence>
<comment type="caution">
    <text evidence="14">The sequence shown here is derived from an EMBL/GenBank/DDBJ whole genome shotgun (WGS) entry which is preliminary data.</text>
</comment>
<accession>A0A9Q0LZJ1</accession>
<feature type="compositionally biased region" description="Low complexity" evidence="12">
    <location>
        <begin position="252"/>
        <end position="272"/>
    </location>
</feature>
<dbReference type="Gene3D" id="3.30.160.60">
    <property type="entry name" value="Classic Zinc Finger"/>
    <property type="match status" value="2"/>
</dbReference>
<dbReference type="AlphaFoldDB" id="A0A9Q0LZJ1"/>
<evidence type="ECO:0000256" key="2">
    <source>
        <dbReference type="ARBA" id="ARBA00022499"/>
    </source>
</evidence>
<evidence type="ECO:0000256" key="7">
    <source>
        <dbReference type="ARBA" id="ARBA00022843"/>
    </source>
</evidence>